<dbReference type="Gene3D" id="1.10.10.10">
    <property type="entry name" value="Winged helix-like DNA-binding domain superfamily/Winged helix DNA-binding domain"/>
    <property type="match status" value="1"/>
</dbReference>
<dbReference type="InterPro" id="IPR052526">
    <property type="entry name" value="HTH-type_Bedaq_tolerance"/>
</dbReference>
<name>A0A2N3WRF4_9PSEU</name>
<accession>A0A2N3WRF4</accession>
<dbReference type="AlphaFoldDB" id="A0A2N3WRF4"/>
<dbReference type="InterPro" id="IPR036388">
    <property type="entry name" value="WH-like_DNA-bd_sf"/>
</dbReference>
<dbReference type="PROSITE" id="PS50995">
    <property type="entry name" value="HTH_MARR_2"/>
    <property type="match status" value="1"/>
</dbReference>
<reference evidence="2 3" key="1">
    <citation type="submission" date="2017-12" db="EMBL/GenBank/DDBJ databases">
        <title>Sequencing the genomes of 1000 Actinobacteria strains.</title>
        <authorList>
            <person name="Klenk H.-P."/>
        </authorList>
    </citation>
    <scope>NUCLEOTIDE SEQUENCE [LARGE SCALE GENOMIC DNA]</scope>
    <source>
        <strain evidence="2 3">DSM 45165</strain>
    </source>
</reference>
<dbReference type="GO" id="GO:0003700">
    <property type="term" value="F:DNA-binding transcription factor activity"/>
    <property type="evidence" value="ECO:0007669"/>
    <property type="project" value="InterPro"/>
</dbReference>
<keyword evidence="2" id="KW-0238">DNA-binding</keyword>
<dbReference type="SUPFAM" id="SSF46785">
    <property type="entry name" value="Winged helix' DNA-binding domain"/>
    <property type="match status" value="1"/>
</dbReference>
<dbReference type="EMBL" id="PJMY01000003">
    <property type="protein sequence ID" value="PKV96430.1"/>
    <property type="molecule type" value="Genomic_DNA"/>
</dbReference>
<dbReference type="InterPro" id="IPR036390">
    <property type="entry name" value="WH_DNA-bd_sf"/>
</dbReference>
<comment type="caution">
    <text evidence="2">The sequence shown here is derived from an EMBL/GenBank/DDBJ whole genome shotgun (WGS) entry which is preliminary data.</text>
</comment>
<proteinExistence type="predicted"/>
<dbReference type="InterPro" id="IPR000835">
    <property type="entry name" value="HTH_MarR-typ"/>
</dbReference>
<dbReference type="SMART" id="SM00347">
    <property type="entry name" value="HTH_MARR"/>
    <property type="match status" value="1"/>
</dbReference>
<evidence type="ECO:0000313" key="3">
    <source>
        <dbReference type="Proteomes" id="UP000233750"/>
    </source>
</evidence>
<feature type="domain" description="HTH marR-type" evidence="1">
    <location>
        <begin position="7"/>
        <end position="139"/>
    </location>
</feature>
<dbReference type="PANTHER" id="PTHR39515:SF2">
    <property type="entry name" value="HTH-TYPE TRANSCRIPTIONAL REGULATOR RV0880"/>
    <property type="match status" value="1"/>
</dbReference>
<protein>
    <submittedName>
        <fullName evidence="2">DNA-binding MarR family transcriptional regulator</fullName>
    </submittedName>
</protein>
<organism evidence="2 3">
    <name type="scientific">Amycolatopsis echigonensis</name>
    <dbReference type="NCBI Taxonomy" id="2576905"/>
    <lineage>
        <taxon>Bacteria</taxon>
        <taxon>Bacillati</taxon>
        <taxon>Actinomycetota</taxon>
        <taxon>Actinomycetes</taxon>
        <taxon>Pseudonocardiales</taxon>
        <taxon>Pseudonocardiaceae</taxon>
        <taxon>Amycolatopsis</taxon>
    </lineage>
</organism>
<dbReference type="PANTHER" id="PTHR39515">
    <property type="entry name" value="CONSERVED PROTEIN"/>
    <property type="match status" value="1"/>
</dbReference>
<evidence type="ECO:0000259" key="1">
    <source>
        <dbReference type="PROSITE" id="PS50995"/>
    </source>
</evidence>
<dbReference type="Proteomes" id="UP000233750">
    <property type="component" value="Unassembled WGS sequence"/>
</dbReference>
<dbReference type="GO" id="GO:0003677">
    <property type="term" value="F:DNA binding"/>
    <property type="evidence" value="ECO:0007669"/>
    <property type="project" value="UniProtKB-KW"/>
</dbReference>
<evidence type="ECO:0000313" key="2">
    <source>
        <dbReference type="EMBL" id="PKV96430.1"/>
    </source>
</evidence>
<keyword evidence="3" id="KW-1185">Reference proteome</keyword>
<gene>
    <name evidence="2" type="ORF">ATK30_7377</name>
</gene>
<dbReference type="Pfam" id="PF12802">
    <property type="entry name" value="MarR_2"/>
    <property type="match status" value="1"/>
</dbReference>
<sequence length="142" mass="15608">MKPVTDTADLAQSLREVLGRAQRTLREQGGRRGLTATQTEALGYVLREGPMTITVLANRQRVRSQSMGATVCVLRERGLVTVTPDPSDGRQKVVAATDEARAFVSEARTMRADWLAKQLETLSPAERQTLAAAYPVLDRLFP</sequence>